<keyword evidence="7 12" id="KW-0503">Monooxygenase</keyword>
<evidence type="ECO:0000256" key="12">
    <source>
        <dbReference type="RuleBase" id="RU000461"/>
    </source>
</evidence>
<dbReference type="Pfam" id="PF00067">
    <property type="entry name" value="p450"/>
    <property type="match status" value="1"/>
</dbReference>
<reference evidence="14" key="1">
    <citation type="journal article" date="2014" name="Plant Cell">
        <title>Production of bioactive diterpenoids in the euphorbiaceae depends on evolutionarily conserved gene clusters.</title>
        <authorList>
            <person name="King A.J."/>
            <person name="Brown G.D."/>
            <person name="Gilday A.D."/>
            <person name="Larson T.R."/>
            <person name="Graham I.A."/>
        </authorList>
    </citation>
    <scope>NUCLEOTIDE SEQUENCE</scope>
</reference>
<dbReference type="SMR" id="A0A088FM05"/>
<dbReference type="PROSITE" id="PS00086">
    <property type="entry name" value="CYTOCHROME_P450"/>
    <property type="match status" value="1"/>
</dbReference>
<evidence type="ECO:0000256" key="10">
    <source>
        <dbReference type="ARBA" id="ARBA00077882"/>
    </source>
</evidence>
<comment type="catalytic activity">
    <reaction evidence="8">
        <text>4,8-dihydroxycasbene + reduced [NADPH--hemoprotein reductase] + O2 = 4,5,8-trihydroxycasbene + oxidized [NADPH--hemoprotein reductase] + H2O + H(+)</text>
        <dbReference type="Rhea" id="RHEA:67032"/>
        <dbReference type="Rhea" id="RHEA-COMP:11964"/>
        <dbReference type="Rhea" id="RHEA-COMP:11965"/>
        <dbReference type="ChEBI" id="CHEBI:15377"/>
        <dbReference type="ChEBI" id="CHEBI:15378"/>
        <dbReference type="ChEBI" id="CHEBI:15379"/>
        <dbReference type="ChEBI" id="CHEBI:57618"/>
        <dbReference type="ChEBI" id="CHEBI:58210"/>
        <dbReference type="ChEBI" id="CHEBI:157601"/>
        <dbReference type="ChEBI" id="CHEBI:157602"/>
    </reaction>
    <physiologicalReaction direction="left-to-right" evidence="8">
        <dbReference type="Rhea" id="RHEA:67033"/>
    </physiologicalReaction>
</comment>
<evidence type="ECO:0000256" key="3">
    <source>
        <dbReference type="ARBA" id="ARBA00022617"/>
    </source>
</evidence>
<dbReference type="GO" id="GO:0004497">
    <property type="term" value="F:monooxygenase activity"/>
    <property type="evidence" value="ECO:0007669"/>
    <property type="project" value="UniProtKB-KW"/>
</dbReference>
<dbReference type="InterPro" id="IPR001128">
    <property type="entry name" value="Cyt_P450"/>
</dbReference>
<dbReference type="AlphaFoldDB" id="A0A088FM05"/>
<proteinExistence type="evidence at transcript level"/>
<keyword evidence="5 12" id="KW-0560">Oxidoreductase</keyword>
<evidence type="ECO:0000313" key="14">
    <source>
        <dbReference type="EMBL" id="AIM47561.1"/>
    </source>
</evidence>
<evidence type="ECO:0000256" key="2">
    <source>
        <dbReference type="ARBA" id="ARBA00010617"/>
    </source>
</evidence>
<dbReference type="PANTHER" id="PTHR47955:SF8">
    <property type="entry name" value="CYTOCHROME P450 71D11-LIKE"/>
    <property type="match status" value="1"/>
</dbReference>
<dbReference type="PRINTS" id="PR00385">
    <property type="entry name" value="P450"/>
</dbReference>
<evidence type="ECO:0000256" key="8">
    <source>
        <dbReference type="ARBA" id="ARBA00051605"/>
    </source>
</evidence>
<dbReference type="FunFam" id="1.10.630.10:FF:000043">
    <property type="entry name" value="Cytochrome P450 99A2"/>
    <property type="match status" value="1"/>
</dbReference>
<keyword evidence="4 11" id="KW-0479">Metal-binding</keyword>
<dbReference type="InterPro" id="IPR036396">
    <property type="entry name" value="Cyt_P450_sf"/>
</dbReference>
<dbReference type="GO" id="GO:0016705">
    <property type="term" value="F:oxidoreductase activity, acting on paired donors, with incorporation or reduction of molecular oxygen"/>
    <property type="evidence" value="ECO:0007669"/>
    <property type="project" value="InterPro"/>
</dbReference>
<dbReference type="PANTHER" id="PTHR47955">
    <property type="entry name" value="CYTOCHROME P450 FAMILY 71 PROTEIN"/>
    <property type="match status" value="1"/>
</dbReference>
<comment type="cofactor">
    <cofactor evidence="1 11">
        <name>heme</name>
        <dbReference type="ChEBI" id="CHEBI:30413"/>
    </cofactor>
</comment>
<dbReference type="PRINTS" id="PR00463">
    <property type="entry name" value="EP450I"/>
</dbReference>
<dbReference type="CDD" id="cd11072">
    <property type="entry name" value="CYP71-like"/>
    <property type="match status" value="1"/>
</dbReference>
<dbReference type="GO" id="GO:0005506">
    <property type="term" value="F:iron ion binding"/>
    <property type="evidence" value="ECO:0007669"/>
    <property type="project" value="InterPro"/>
</dbReference>
<name>A0A088FM05_EUPPE</name>
<organism evidence="14">
    <name type="scientific">Euphorbia peplus</name>
    <name type="common">Petty spurge</name>
    <dbReference type="NCBI Taxonomy" id="38846"/>
    <lineage>
        <taxon>Eukaryota</taxon>
        <taxon>Viridiplantae</taxon>
        <taxon>Streptophyta</taxon>
        <taxon>Embryophyta</taxon>
        <taxon>Tracheophyta</taxon>
        <taxon>Spermatophyta</taxon>
        <taxon>Magnoliopsida</taxon>
        <taxon>eudicotyledons</taxon>
        <taxon>Gunneridae</taxon>
        <taxon>Pentapetalae</taxon>
        <taxon>rosids</taxon>
        <taxon>fabids</taxon>
        <taxon>Malpighiales</taxon>
        <taxon>Euphorbiaceae</taxon>
        <taxon>Euphorbioideae</taxon>
        <taxon>Euphorbieae</taxon>
        <taxon>Euphorbia</taxon>
        <taxon>Euphorbia subgen. Esula</taxon>
        <taxon>Euphorbia sect. Tithymalus</taxon>
    </lineage>
</organism>
<accession>A0A088FM05</accession>
<protein>
    <recommendedName>
        <fullName evidence="10">4,5,8-trihydroxycasbene synthase</fullName>
    </recommendedName>
    <alternativeName>
        <fullName evidence="9">4,8-dihydroxycasbene synthase</fullName>
    </alternativeName>
</protein>
<evidence type="ECO:0000256" key="1">
    <source>
        <dbReference type="ARBA" id="ARBA00001971"/>
    </source>
</evidence>
<dbReference type="InterPro" id="IPR002401">
    <property type="entry name" value="Cyt_P450_E_grp-I"/>
</dbReference>
<keyword evidence="6 11" id="KW-0408">Iron</keyword>
<dbReference type="GO" id="GO:0020037">
    <property type="term" value="F:heme binding"/>
    <property type="evidence" value="ECO:0007669"/>
    <property type="project" value="InterPro"/>
</dbReference>
<sequence length="560" mass="62093">MATLQHSMQANLQKQNLHPLLNKSFGTPNRPSFVYSSKSASRRTIQACLSSNSQPGGVCPMANRFASSTTNQSVTESSSKPDEEDENSPVKLPPGPWKLPLLGNILQLVGDLPHSRLRDLATEYGPVMSVQLGEVYAVVISSVEAAREILRNQDVNFADRPPVLVSEIVLYNRQDIVFGAYGVHWRQMRRLCTTELLSIKRVQSFKLVREEEVSNFIKSLYSKAGKPVNLTEGLFTLTNSIMLRTSIGKKCRDQDTLLRVIEGVVAAGGGFSIADVFPSAVFLHDINGDKSGLQSLRRDADLILDEIIGEHRAIRGTGGDQGEADNLLDVLLDLQENGNLEVPLNDDSIKGAILDMFGAGSDTSSKSTEWALSELLRHPEEMKKAQDEVRRVFAKKGNVEESQLDQLKYLKLVIKETLRLHPAVPLIPRECREKTKVNGYDILPKTKALVNIWAISRDPKIWPEADKFIPERFENSSIDFKGNNLEFAPFGSGKRICPGMALGITNLELFLAQLLYHFDWKLADGKDGRDLDMGEVVGGAIKRKVDLNLIPIPFHTSPAN</sequence>
<evidence type="ECO:0000256" key="7">
    <source>
        <dbReference type="ARBA" id="ARBA00023033"/>
    </source>
</evidence>
<evidence type="ECO:0000256" key="11">
    <source>
        <dbReference type="PIRSR" id="PIRSR602401-1"/>
    </source>
</evidence>
<dbReference type="InterPro" id="IPR017972">
    <property type="entry name" value="Cyt_P450_CS"/>
</dbReference>
<evidence type="ECO:0000256" key="13">
    <source>
        <dbReference type="SAM" id="MobiDB-lite"/>
    </source>
</evidence>
<dbReference type="Gene3D" id="1.10.630.10">
    <property type="entry name" value="Cytochrome P450"/>
    <property type="match status" value="1"/>
</dbReference>
<comment type="similarity">
    <text evidence="2 12">Belongs to the cytochrome P450 family.</text>
</comment>
<feature type="region of interest" description="Disordered" evidence="13">
    <location>
        <begin position="63"/>
        <end position="95"/>
    </location>
</feature>
<evidence type="ECO:0000256" key="5">
    <source>
        <dbReference type="ARBA" id="ARBA00023002"/>
    </source>
</evidence>
<dbReference type="SUPFAM" id="SSF48264">
    <property type="entry name" value="Cytochrome P450"/>
    <property type="match status" value="1"/>
</dbReference>
<evidence type="ECO:0000256" key="4">
    <source>
        <dbReference type="ARBA" id="ARBA00022723"/>
    </source>
</evidence>
<feature type="compositionally biased region" description="Polar residues" evidence="13">
    <location>
        <begin position="65"/>
        <end position="78"/>
    </location>
</feature>
<feature type="binding site" description="axial binding residue" evidence="11">
    <location>
        <position position="497"/>
    </location>
    <ligand>
        <name>heme</name>
        <dbReference type="ChEBI" id="CHEBI:30413"/>
    </ligand>
    <ligandPart>
        <name>Fe</name>
        <dbReference type="ChEBI" id="CHEBI:18248"/>
    </ligandPart>
</feature>
<evidence type="ECO:0000256" key="9">
    <source>
        <dbReference type="ARBA" id="ARBA00077108"/>
    </source>
</evidence>
<evidence type="ECO:0000256" key="6">
    <source>
        <dbReference type="ARBA" id="ARBA00023004"/>
    </source>
</evidence>
<keyword evidence="3 11" id="KW-0349">Heme</keyword>
<dbReference type="EMBL" id="KF986826">
    <property type="protein sequence ID" value="AIM47561.1"/>
    <property type="molecule type" value="mRNA"/>
</dbReference>
<dbReference type="EMBL" id="KJ026362">
    <property type="protein sequence ID" value="AIM47566.1"/>
    <property type="molecule type" value="Genomic_DNA"/>
</dbReference>